<gene>
    <name evidence="1" type="ORF">CZ814_03825</name>
</gene>
<evidence type="ECO:0000313" key="1">
    <source>
        <dbReference type="EMBL" id="SKA57064.1"/>
    </source>
</evidence>
<name>A0A1T4UWL2_9GAMM</name>
<dbReference type="AlphaFoldDB" id="A0A1T4UWL2"/>
<sequence>MLKLTNSYTPAVSRQKMYDLFVDTPCLYQIALNLNDTDIIVLAALCDGKSVTNSDYYIGADYSMIRLSAIIGRLRRNFPISAIEINCLNEIKKPVKRNKYIITKDSLADLLSDPLKVLSECECLASNKKDTREKQDITRFIRRHGEATAFKHFFKQAYSHKSLTSEQLDSLFGKIDEMIS</sequence>
<organism evidence="1 2">
    <name type="scientific">Photobacterium toruni</name>
    <dbReference type="NCBI Taxonomy" id="1935446"/>
    <lineage>
        <taxon>Bacteria</taxon>
        <taxon>Pseudomonadati</taxon>
        <taxon>Pseudomonadota</taxon>
        <taxon>Gammaproteobacteria</taxon>
        <taxon>Vibrionales</taxon>
        <taxon>Vibrionaceae</taxon>
        <taxon>Photobacterium</taxon>
    </lineage>
</organism>
<accession>A0A1T4UWL2</accession>
<proteinExistence type="predicted"/>
<dbReference type="RefSeq" id="WP_080176482.1">
    <property type="nucleotide sequence ID" value="NZ_AP024856.1"/>
</dbReference>
<evidence type="ECO:0000313" key="2">
    <source>
        <dbReference type="Proteomes" id="UP000191116"/>
    </source>
</evidence>
<protein>
    <submittedName>
        <fullName evidence="1">Uncharacterized protein</fullName>
    </submittedName>
</protein>
<dbReference type="EMBL" id="FUWP01000038">
    <property type="protein sequence ID" value="SKA57064.1"/>
    <property type="molecule type" value="Genomic_DNA"/>
</dbReference>
<dbReference type="OrthoDB" id="6555768at2"/>
<dbReference type="Proteomes" id="UP000191116">
    <property type="component" value="Unassembled WGS sequence"/>
</dbReference>
<reference evidence="1 2" key="1">
    <citation type="submission" date="2017-02" db="EMBL/GenBank/DDBJ databases">
        <authorList>
            <person name="Peterson S.W."/>
        </authorList>
    </citation>
    <scope>NUCLEOTIDE SEQUENCE [LARGE SCALE GENOMIC DNA]</scope>
    <source>
        <strain evidence="1 2">CECT 9189</strain>
    </source>
</reference>